<dbReference type="Proteomes" id="UP000002218">
    <property type="component" value="Chromosome"/>
</dbReference>
<reference evidence="5" key="1">
    <citation type="submission" date="2009-09" db="EMBL/GenBank/DDBJ databases">
        <title>The complete genome of Nakamurella multipartita DSM 44233.</title>
        <authorList>
            <consortium name="US DOE Joint Genome Institute (JGI-PGF)"/>
            <person name="Lucas S."/>
            <person name="Copeland A."/>
            <person name="Lapidus A."/>
            <person name="Glavina del Rio T."/>
            <person name="Dalin E."/>
            <person name="Tice H."/>
            <person name="Bruce D."/>
            <person name="Goodwin L."/>
            <person name="Pitluck S."/>
            <person name="Kyrpides N."/>
            <person name="Mavromatis K."/>
            <person name="Ivanova N."/>
            <person name="Ovchinnikova G."/>
            <person name="Sims D."/>
            <person name="Meincke L."/>
            <person name="Brettin T."/>
            <person name="Detter J.C."/>
            <person name="Han C."/>
            <person name="Larimer F."/>
            <person name="Land M."/>
            <person name="Hauser L."/>
            <person name="Markowitz V."/>
            <person name="Cheng J.-F."/>
            <person name="Hugenholtz P."/>
            <person name="Woyke T."/>
            <person name="Wu D."/>
            <person name="Klenk H.-P."/>
            <person name="Eisen J.A."/>
        </authorList>
    </citation>
    <scope>NUCLEOTIDE SEQUENCE [LARGE SCALE GENOMIC DNA]</scope>
    <source>
        <strain evidence="5">ATCC 700099 / DSM 44233 / CIP 104796 / JCM 9543 / NBRC 105858 / Y-104</strain>
    </source>
</reference>
<keyword evidence="1" id="KW-0862">Zinc</keyword>
<proteinExistence type="predicted"/>
<sequence length="435" mass="45872">MAAAPDSASQVAGRKLARPGPWSSIGGSDGLLWGECQGSGKTPYRVTVDTGTRRYQCSCPSRKFPCKHALALLFLWAEDRVDASGEIAGYAQDFADRGRPAAGGPAPPAPAAVREQTPAQQAAAAARAAQRDQRVEDGLAELDRWLADQVAGGLARAAQDPYGWAEPTAARMVDAQAPGVAARLRRLPAVIASGAGWPGRLLDELALLHLLARGYRQRAGLPADLVATVRDHVGFTVPRADVLAGPAVRDHWVVVGFRDLDTETVSTRRVWLHGRVSGRWAQVLFFAAGGAALDSSLVPATVLDADLHFYPGRAGLRAAVGTGHAEPVALTGWRPATDTVATAADAWAAALAADPWQHQIPVVLRGRIDHDGRGWSCTDPAGASVRVHGTELDLWRLYALTAEATARGPLDVVGEWSAAGFRPASVVLDGQLVVL</sequence>
<name>C8X6C4_NAKMY</name>
<dbReference type="InterPro" id="IPR007527">
    <property type="entry name" value="Znf_SWIM"/>
</dbReference>
<evidence type="ECO:0000256" key="2">
    <source>
        <dbReference type="SAM" id="MobiDB-lite"/>
    </source>
</evidence>
<organism evidence="4 5">
    <name type="scientific">Nakamurella multipartita (strain ATCC 700099 / DSM 44233 / CIP 104796 / JCM 9543 / NBRC 105858 / Y-104)</name>
    <name type="common">Microsphaera multipartita</name>
    <dbReference type="NCBI Taxonomy" id="479431"/>
    <lineage>
        <taxon>Bacteria</taxon>
        <taxon>Bacillati</taxon>
        <taxon>Actinomycetota</taxon>
        <taxon>Actinomycetes</taxon>
        <taxon>Nakamurellales</taxon>
        <taxon>Nakamurellaceae</taxon>
        <taxon>Nakamurella</taxon>
    </lineage>
</organism>
<dbReference type="Pfam" id="PF04434">
    <property type="entry name" value="SWIM"/>
    <property type="match status" value="1"/>
</dbReference>
<gene>
    <name evidence="4" type="ordered locus">Namu_2405</name>
</gene>
<accession>C8X6C4</accession>
<feature type="domain" description="SWIM-type" evidence="3">
    <location>
        <begin position="44"/>
        <end position="77"/>
    </location>
</feature>
<dbReference type="InParanoid" id="C8X6C4"/>
<dbReference type="KEGG" id="nml:Namu_2405"/>
<evidence type="ECO:0000259" key="3">
    <source>
        <dbReference type="PROSITE" id="PS50966"/>
    </source>
</evidence>
<dbReference type="PROSITE" id="PS50966">
    <property type="entry name" value="ZF_SWIM"/>
    <property type="match status" value="1"/>
</dbReference>
<evidence type="ECO:0000256" key="1">
    <source>
        <dbReference type="PROSITE-ProRule" id="PRU00325"/>
    </source>
</evidence>
<reference evidence="4 5" key="2">
    <citation type="journal article" date="2010" name="Stand. Genomic Sci.">
        <title>Complete genome sequence of Nakamurella multipartita type strain (Y-104).</title>
        <authorList>
            <person name="Tice H."/>
            <person name="Mayilraj S."/>
            <person name="Sims D."/>
            <person name="Lapidus A."/>
            <person name="Nolan M."/>
            <person name="Lucas S."/>
            <person name="Glavina Del Rio T."/>
            <person name="Copeland A."/>
            <person name="Cheng J.F."/>
            <person name="Meincke L."/>
            <person name="Bruce D."/>
            <person name="Goodwin L."/>
            <person name="Pitluck S."/>
            <person name="Ivanova N."/>
            <person name="Mavromatis K."/>
            <person name="Ovchinnikova G."/>
            <person name="Pati A."/>
            <person name="Chen A."/>
            <person name="Palaniappan K."/>
            <person name="Land M."/>
            <person name="Hauser L."/>
            <person name="Chang Y.J."/>
            <person name="Jeffries C.D."/>
            <person name="Detter J.C."/>
            <person name="Brettin T."/>
            <person name="Rohde M."/>
            <person name="Goker M."/>
            <person name="Bristow J."/>
            <person name="Eisen J.A."/>
            <person name="Markowitz V."/>
            <person name="Hugenholtz P."/>
            <person name="Kyrpides N.C."/>
            <person name="Klenk H.P."/>
            <person name="Chen F."/>
        </authorList>
    </citation>
    <scope>NUCLEOTIDE SEQUENCE [LARGE SCALE GENOMIC DNA]</scope>
    <source>
        <strain evidence="5">ATCC 700099 / DSM 44233 / CIP 104796 / JCM 9543 / NBRC 105858 / Y-104</strain>
    </source>
</reference>
<dbReference type="eggNOG" id="COG4715">
    <property type="taxonomic scope" value="Bacteria"/>
</dbReference>
<evidence type="ECO:0000313" key="4">
    <source>
        <dbReference type="EMBL" id="ACV78779.1"/>
    </source>
</evidence>
<keyword evidence="5" id="KW-1185">Reference proteome</keyword>
<keyword evidence="1" id="KW-0863">Zinc-finger</keyword>
<dbReference type="STRING" id="479431.Namu_2405"/>
<feature type="region of interest" description="Disordered" evidence="2">
    <location>
        <begin position="98"/>
        <end position="118"/>
    </location>
</feature>
<dbReference type="HOGENOM" id="CLU_051328_0_0_11"/>
<keyword evidence="1" id="KW-0479">Metal-binding</keyword>
<dbReference type="GO" id="GO:0008270">
    <property type="term" value="F:zinc ion binding"/>
    <property type="evidence" value="ECO:0007669"/>
    <property type="project" value="UniProtKB-KW"/>
</dbReference>
<dbReference type="AlphaFoldDB" id="C8X6C4"/>
<evidence type="ECO:0000313" key="5">
    <source>
        <dbReference type="Proteomes" id="UP000002218"/>
    </source>
</evidence>
<protein>
    <submittedName>
        <fullName evidence="4">Zinc finger SWIM domain protein</fullName>
    </submittedName>
</protein>
<dbReference type="EMBL" id="CP001737">
    <property type="protein sequence ID" value="ACV78779.1"/>
    <property type="molecule type" value="Genomic_DNA"/>
</dbReference>
<feature type="region of interest" description="Disordered" evidence="2">
    <location>
        <begin position="1"/>
        <end position="20"/>
    </location>
</feature>